<dbReference type="InterPro" id="IPR009825">
    <property type="entry name" value="ECF_substrate-spec-like"/>
</dbReference>
<name>A0A1F6BSL7_9BACT</name>
<proteinExistence type="predicted"/>
<gene>
    <name evidence="2" type="ORF">A2118_01080</name>
</gene>
<dbReference type="Gene3D" id="1.10.1760.20">
    <property type="match status" value="1"/>
</dbReference>
<organism evidence="2 3">
    <name type="scientific">Candidatus Kaiserbacteria bacterium GWA2_50_9</name>
    <dbReference type="NCBI Taxonomy" id="1798474"/>
    <lineage>
        <taxon>Bacteria</taxon>
        <taxon>Candidatus Kaiseribacteriota</taxon>
    </lineage>
</organism>
<evidence type="ECO:0000313" key="2">
    <source>
        <dbReference type="EMBL" id="OGG39924.1"/>
    </source>
</evidence>
<feature type="transmembrane region" description="Helical" evidence="1">
    <location>
        <begin position="71"/>
        <end position="91"/>
    </location>
</feature>
<dbReference type="STRING" id="1798474.A2118_01080"/>
<accession>A0A1F6BSL7</accession>
<sequence length="179" mass="19827">MRLSFTTGWLKFAIGWGAVFLFRLIPFRLPNVEPMLATLMPFSKRYGPIGSFFFGFFGVVLFDAVTSGWGIWTLVTALAYGALGPAAHYFFKNREASVGNFLRFGIVGTIAYDATTGLTIGPLFAGQPFMVALIGQIPFTLLHLAGTIVFATFLSPALYRWVVQNEVFEISYLKNRVMA</sequence>
<reference evidence="2 3" key="1">
    <citation type="journal article" date="2016" name="Nat. Commun.">
        <title>Thousands of microbial genomes shed light on interconnected biogeochemical processes in an aquifer system.</title>
        <authorList>
            <person name="Anantharaman K."/>
            <person name="Brown C.T."/>
            <person name="Hug L.A."/>
            <person name="Sharon I."/>
            <person name="Castelle C.J."/>
            <person name="Probst A.J."/>
            <person name="Thomas B.C."/>
            <person name="Singh A."/>
            <person name="Wilkins M.J."/>
            <person name="Karaoz U."/>
            <person name="Brodie E.L."/>
            <person name="Williams K.H."/>
            <person name="Hubbard S.S."/>
            <person name="Banfield J.F."/>
        </authorList>
    </citation>
    <scope>NUCLEOTIDE SEQUENCE [LARGE SCALE GENOMIC DNA]</scope>
</reference>
<feature type="transmembrane region" description="Helical" evidence="1">
    <location>
        <begin position="131"/>
        <end position="154"/>
    </location>
</feature>
<dbReference type="AlphaFoldDB" id="A0A1F6BSL7"/>
<evidence type="ECO:0000256" key="1">
    <source>
        <dbReference type="SAM" id="Phobius"/>
    </source>
</evidence>
<feature type="transmembrane region" description="Helical" evidence="1">
    <location>
        <begin position="6"/>
        <end position="25"/>
    </location>
</feature>
<comment type="caution">
    <text evidence="2">The sequence shown here is derived from an EMBL/GenBank/DDBJ whole genome shotgun (WGS) entry which is preliminary data.</text>
</comment>
<keyword evidence="1" id="KW-1133">Transmembrane helix</keyword>
<evidence type="ECO:0000313" key="3">
    <source>
        <dbReference type="Proteomes" id="UP000179014"/>
    </source>
</evidence>
<evidence type="ECO:0008006" key="4">
    <source>
        <dbReference type="Google" id="ProtNLM"/>
    </source>
</evidence>
<feature type="transmembrane region" description="Helical" evidence="1">
    <location>
        <begin position="46"/>
        <end position="65"/>
    </location>
</feature>
<dbReference type="GO" id="GO:0016020">
    <property type="term" value="C:membrane"/>
    <property type="evidence" value="ECO:0007669"/>
    <property type="project" value="InterPro"/>
</dbReference>
<protein>
    <recommendedName>
        <fullName evidence="4">Rod shape-determining protein MreD</fullName>
    </recommendedName>
</protein>
<dbReference type="Proteomes" id="UP000179014">
    <property type="component" value="Unassembled WGS sequence"/>
</dbReference>
<dbReference type="EMBL" id="MFKN01000036">
    <property type="protein sequence ID" value="OGG39924.1"/>
    <property type="molecule type" value="Genomic_DNA"/>
</dbReference>
<keyword evidence="1" id="KW-0472">Membrane</keyword>
<dbReference type="Pfam" id="PF07155">
    <property type="entry name" value="ECF-ribofla_trS"/>
    <property type="match status" value="1"/>
</dbReference>
<feature type="transmembrane region" description="Helical" evidence="1">
    <location>
        <begin position="103"/>
        <end position="125"/>
    </location>
</feature>
<keyword evidence="1" id="KW-0812">Transmembrane</keyword>